<dbReference type="InterPro" id="IPR016181">
    <property type="entry name" value="Acyl_CoA_acyltransferase"/>
</dbReference>
<keyword evidence="1" id="KW-0808">Transferase</keyword>
<accession>A0ABQ9NLR6</accession>
<proteinExistence type="predicted"/>
<keyword evidence="6" id="KW-1185">Reference proteome</keyword>
<dbReference type="Proteomes" id="UP001172684">
    <property type="component" value="Unassembled WGS sequence"/>
</dbReference>
<evidence type="ECO:0000256" key="3">
    <source>
        <dbReference type="SAM" id="MobiDB-lite"/>
    </source>
</evidence>
<evidence type="ECO:0000313" key="5">
    <source>
        <dbReference type="EMBL" id="KAJ9661478.1"/>
    </source>
</evidence>
<dbReference type="InterPro" id="IPR051016">
    <property type="entry name" value="Diverse_Substrate_AcTransf"/>
</dbReference>
<dbReference type="PANTHER" id="PTHR10545">
    <property type="entry name" value="DIAMINE N-ACETYLTRANSFERASE"/>
    <property type="match status" value="1"/>
</dbReference>
<keyword evidence="2" id="KW-0012">Acyltransferase</keyword>
<dbReference type="SUPFAM" id="SSF55729">
    <property type="entry name" value="Acyl-CoA N-acyltransferases (Nat)"/>
    <property type="match status" value="1"/>
</dbReference>
<evidence type="ECO:0000256" key="1">
    <source>
        <dbReference type="ARBA" id="ARBA00022679"/>
    </source>
</evidence>
<evidence type="ECO:0000256" key="2">
    <source>
        <dbReference type="ARBA" id="ARBA00023315"/>
    </source>
</evidence>
<name>A0ABQ9NLR6_9PEZI</name>
<sequence>MANKPTLRFATREDVPIILGLIKELAEYENASDSVEATEASLALTLALAPSHHHNSHHKNDSSSHGHNSNPLPDAPLSSSSHSPPTQSTGYAKTILITAKPEDEVAGMALYFHNYSTWRAKPGIYLEDLFVKPKYRKRGYGTLLLKELAKEVVRIDGGRLEWSCLKWNEPSLKFYESLGAKQMDGWVGLRVDGEALEKLAKGEVEPAEEPEAEKPEG</sequence>
<reference evidence="5" key="1">
    <citation type="submission" date="2022-10" db="EMBL/GenBank/DDBJ databases">
        <title>Culturing micro-colonial fungi from biological soil crusts in the Mojave desert and describing Neophaeococcomyces mojavensis, and introducing the new genera and species Taxawa tesnikishii.</title>
        <authorList>
            <person name="Kurbessoian T."/>
            <person name="Stajich J.E."/>
        </authorList>
    </citation>
    <scope>NUCLEOTIDE SEQUENCE</scope>
    <source>
        <strain evidence="5">TK_1</strain>
    </source>
</reference>
<dbReference type="CDD" id="cd04301">
    <property type="entry name" value="NAT_SF"/>
    <property type="match status" value="1"/>
</dbReference>
<evidence type="ECO:0000313" key="6">
    <source>
        <dbReference type="Proteomes" id="UP001172684"/>
    </source>
</evidence>
<organism evidence="5 6">
    <name type="scientific">Coniosporium apollinis</name>
    <dbReference type="NCBI Taxonomy" id="61459"/>
    <lineage>
        <taxon>Eukaryota</taxon>
        <taxon>Fungi</taxon>
        <taxon>Dikarya</taxon>
        <taxon>Ascomycota</taxon>
        <taxon>Pezizomycotina</taxon>
        <taxon>Dothideomycetes</taxon>
        <taxon>Dothideomycetes incertae sedis</taxon>
        <taxon>Coniosporium</taxon>
    </lineage>
</organism>
<dbReference type="PANTHER" id="PTHR10545:SF29">
    <property type="entry name" value="GH14572P-RELATED"/>
    <property type="match status" value="1"/>
</dbReference>
<dbReference type="Pfam" id="PF00583">
    <property type="entry name" value="Acetyltransf_1"/>
    <property type="match status" value="1"/>
</dbReference>
<comment type="caution">
    <text evidence="5">The sequence shown here is derived from an EMBL/GenBank/DDBJ whole genome shotgun (WGS) entry which is preliminary data.</text>
</comment>
<protein>
    <submittedName>
        <fullName evidence="5">Peroxygenase 1</fullName>
    </submittedName>
</protein>
<dbReference type="InterPro" id="IPR000182">
    <property type="entry name" value="GNAT_dom"/>
</dbReference>
<dbReference type="EMBL" id="JAPDRL010000057">
    <property type="protein sequence ID" value="KAJ9661478.1"/>
    <property type="molecule type" value="Genomic_DNA"/>
</dbReference>
<dbReference type="PROSITE" id="PS51186">
    <property type="entry name" value="GNAT"/>
    <property type="match status" value="1"/>
</dbReference>
<feature type="domain" description="N-acetyltransferase" evidence="4">
    <location>
        <begin position="5"/>
        <end position="203"/>
    </location>
</feature>
<gene>
    <name evidence="5" type="primary">ats1</name>
    <name evidence="5" type="ORF">H2201_006509</name>
</gene>
<evidence type="ECO:0000259" key="4">
    <source>
        <dbReference type="PROSITE" id="PS51186"/>
    </source>
</evidence>
<dbReference type="Gene3D" id="3.40.630.30">
    <property type="match status" value="1"/>
</dbReference>
<feature type="compositionally biased region" description="Low complexity" evidence="3">
    <location>
        <begin position="65"/>
        <end position="88"/>
    </location>
</feature>
<feature type="region of interest" description="Disordered" evidence="3">
    <location>
        <begin position="51"/>
        <end position="88"/>
    </location>
</feature>